<dbReference type="EMBL" id="QPJY01000001">
    <property type="protein sequence ID" value="RCX33416.1"/>
    <property type="molecule type" value="Genomic_DNA"/>
</dbReference>
<dbReference type="AlphaFoldDB" id="A0A369CL60"/>
<gene>
    <name evidence="1" type="ORF">DFQ59_101718</name>
</gene>
<organism evidence="1 2">
    <name type="scientific">Thioalbus denitrificans</name>
    <dbReference type="NCBI Taxonomy" id="547122"/>
    <lineage>
        <taxon>Bacteria</taxon>
        <taxon>Pseudomonadati</taxon>
        <taxon>Pseudomonadota</taxon>
        <taxon>Gammaproteobacteria</taxon>
        <taxon>Chromatiales</taxon>
        <taxon>Ectothiorhodospiraceae</taxon>
        <taxon>Thioalbus</taxon>
    </lineage>
</organism>
<protein>
    <submittedName>
        <fullName evidence="1">Uncharacterized protein DUF3301</fullName>
    </submittedName>
</protein>
<dbReference type="RefSeq" id="WP_114278259.1">
    <property type="nucleotide sequence ID" value="NZ_QPJY01000001.1"/>
</dbReference>
<keyword evidence="2" id="KW-1185">Reference proteome</keyword>
<comment type="caution">
    <text evidence="1">The sequence shown here is derived from an EMBL/GenBank/DDBJ whole genome shotgun (WGS) entry which is preliminary data.</text>
</comment>
<dbReference type="Pfam" id="PF11743">
    <property type="entry name" value="DUF3301"/>
    <property type="match status" value="1"/>
</dbReference>
<proteinExistence type="predicted"/>
<dbReference type="InterPro" id="IPR021732">
    <property type="entry name" value="DUF3301"/>
</dbReference>
<evidence type="ECO:0000313" key="1">
    <source>
        <dbReference type="EMBL" id="RCX33416.1"/>
    </source>
</evidence>
<reference evidence="1 2" key="1">
    <citation type="submission" date="2018-07" db="EMBL/GenBank/DDBJ databases">
        <title>Genomic Encyclopedia of Type Strains, Phase IV (KMG-IV): sequencing the most valuable type-strain genomes for metagenomic binning, comparative biology and taxonomic classification.</title>
        <authorList>
            <person name="Goeker M."/>
        </authorList>
    </citation>
    <scope>NUCLEOTIDE SEQUENCE [LARGE SCALE GENOMIC DNA]</scope>
    <source>
        <strain evidence="1 2">DSM 26407</strain>
    </source>
</reference>
<accession>A0A369CL60</accession>
<evidence type="ECO:0000313" key="2">
    <source>
        <dbReference type="Proteomes" id="UP000252707"/>
    </source>
</evidence>
<name>A0A369CL60_9GAMM</name>
<sequence length="133" mass="15419">MNSLNWFWFFVLAALAGRAWHTGLQAREAAVRFADQACRLRRLQLLDQTVALKRMRLEREPGRRMPALVRIYDFAFSDNGVTRQEGELAMRGVRVLHLRLPEPDPAPCEPPQLDIPDYKQPGNVVVPFRRPQR</sequence>
<dbReference type="Proteomes" id="UP000252707">
    <property type="component" value="Unassembled WGS sequence"/>
</dbReference>
<dbReference type="OrthoDB" id="5959530at2"/>